<protein>
    <recommendedName>
        <fullName evidence="1">4Fe-4S ferredoxin-type domain-containing protein</fullName>
    </recommendedName>
</protein>
<evidence type="ECO:0000259" key="1">
    <source>
        <dbReference type="PROSITE" id="PS51379"/>
    </source>
</evidence>
<dbReference type="PROSITE" id="PS00198">
    <property type="entry name" value="4FE4S_FER_1"/>
    <property type="match status" value="1"/>
</dbReference>
<dbReference type="EMBL" id="BARS01007926">
    <property type="protein sequence ID" value="GAF71313.1"/>
    <property type="molecule type" value="Genomic_DNA"/>
</dbReference>
<comment type="caution">
    <text evidence="2">The sequence shown here is derived from an EMBL/GenBank/DDBJ whole genome shotgun (WGS) entry which is preliminary data.</text>
</comment>
<dbReference type="InterPro" id="IPR017896">
    <property type="entry name" value="4Fe4S_Fe-S-bd"/>
</dbReference>
<dbReference type="SUPFAM" id="SSF54862">
    <property type="entry name" value="4Fe-4S ferredoxins"/>
    <property type="match status" value="1"/>
</dbReference>
<sequence>MLEYMREGSIKKTVEVDELLCKGCGTCMATCPKKGIYVRNFKLEHIAAQIEAALQTVE</sequence>
<gene>
    <name evidence="2" type="ORF">S01H1_15184</name>
</gene>
<dbReference type="Pfam" id="PF12837">
    <property type="entry name" value="Fer4_6"/>
    <property type="match status" value="1"/>
</dbReference>
<dbReference type="PROSITE" id="PS51379">
    <property type="entry name" value="4FE4S_FER_2"/>
    <property type="match status" value="1"/>
</dbReference>
<reference evidence="2" key="1">
    <citation type="journal article" date="2014" name="Front. Microbiol.">
        <title>High frequency of phylogenetically diverse reductive dehalogenase-homologous genes in deep subseafloor sedimentary metagenomes.</title>
        <authorList>
            <person name="Kawai M."/>
            <person name="Futagami T."/>
            <person name="Toyoda A."/>
            <person name="Takaki Y."/>
            <person name="Nishi S."/>
            <person name="Hori S."/>
            <person name="Arai W."/>
            <person name="Tsubouchi T."/>
            <person name="Morono Y."/>
            <person name="Uchiyama I."/>
            <person name="Ito T."/>
            <person name="Fujiyama A."/>
            <person name="Inagaki F."/>
            <person name="Takami H."/>
        </authorList>
    </citation>
    <scope>NUCLEOTIDE SEQUENCE</scope>
    <source>
        <strain evidence="2">Expedition CK06-06</strain>
    </source>
</reference>
<accession>X0RRB5</accession>
<dbReference type="Gene3D" id="3.30.70.20">
    <property type="match status" value="1"/>
</dbReference>
<proteinExistence type="predicted"/>
<dbReference type="InterPro" id="IPR017900">
    <property type="entry name" value="4Fe4S_Fe_S_CS"/>
</dbReference>
<evidence type="ECO:0000313" key="2">
    <source>
        <dbReference type="EMBL" id="GAF71313.1"/>
    </source>
</evidence>
<organism evidence="2">
    <name type="scientific">marine sediment metagenome</name>
    <dbReference type="NCBI Taxonomy" id="412755"/>
    <lineage>
        <taxon>unclassified sequences</taxon>
        <taxon>metagenomes</taxon>
        <taxon>ecological metagenomes</taxon>
    </lineage>
</organism>
<dbReference type="AlphaFoldDB" id="X0RRB5"/>
<feature type="domain" description="4Fe-4S ferredoxin-type" evidence="1">
    <location>
        <begin position="12"/>
        <end position="41"/>
    </location>
</feature>
<name>X0RRB5_9ZZZZ</name>